<feature type="domain" description="SprT-like" evidence="1">
    <location>
        <begin position="107"/>
        <end position="215"/>
    </location>
</feature>
<dbReference type="PANTHER" id="PTHR21220:SF0">
    <property type="entry name" value="DNA-DEPENDENT METALLOPROTEASE SPRTN"/>
    <property type="match status" value="1"/>
</dbReference>
<dbReference type="InterPro" id="IPR046899">
    <property type="entry name" value="KMPT_N"/>
</dbReference>
<dbReference type="InterPro" id="IPR006640">
    <property type="entry name" value="SprT-like_domain"/>
</dbReference>
<reference evidence="3 4" key="1">
    <citation type="journal article" date="2014" name="Genome Announc.">
        <title>Complete Genome Sequence of the Novel Giant Pseudomonas Phage PaBG.</title>
        <authorList>
            <person name="Sykilinda N.N."/>
            <person name="Bondar A.A."/>
            <person name="Gorshkova A.S."/>
            <person name="Kurochkina L.P."/>
            <person name="Kulikov E.E."/>
            <person name="Shneider M.M."/>
            <person name="Kadykov V.A."/>
            <person name="Solovjeva N.V."/>
            <person name="Kabilov M.R."/>
            <person name="Mesyanzhinov V.V."/>
            <person name="Vlassov V.V."/>
            <person name="Drukker V.V."/>
            <person name="Miroshnikov K.A."/>
        </authorList>
    </citation>
    <scope>NUCLEOTIDE SEQUENCE [LARGE SCALE GENOMIC DNA]</scope>
</reference>
<proteinExistence type="predicted"/>
<organism evidence="3 4">
    <name type="scientific">Pseudomonas phage PaBG</name>
    <dbReference type="NCBI Taxonomy" id="1335230"/>
    <lineage>
        <taxon>Viruses</taxon>
        <taxon>Duplodnaviria</taxon>
        <taxon>Heunggongvirae</taxon>
        <taxon>Uroviricota</taxon>
        <taxon>Caudoviricetes</taxon>
        <taxon>Baikalvirus</taxon>
        <taxon>Baikalvirus PaBG</taxon>
    </lineage>
</organism>
<sequence length="448" mass="51974">MELAIASDNGFVTYTYNGRATIVLDKHNDEYEIDVGTNDQFKVKVEGTKVTIIHLDEPKLKFRATTTDKAYLRLMKSSTPDDFQFVPHPKYPSYPFIPNLTYELIPKLYAYFNEKYFNGMCPKSLLFKKSQGASSPFGLAQFNSVGGKPLYRMTVNMKRISADMILFVDTLLHEMIHLYLFRKGIDEGNNSILHDGHGRYFQAEMQRINRAGFNISILLDWEKREAASDVETHVLRVFSPEYPNHAKYYWSVLDLEDRFDDLVRQVRENDPTKSYVIDLVTTSQTSMRDYPQISKNGKIPPSKLPLWWKVVDPKGRLIKTFDVKEQGASQAIGKLKVSKKEEPYYAQPFPMFASWMRKEKASGTDDQIRAIWEHFPAVKIFPYAEEELIDIEKAIARGLADQEVKRKLTAVFARFDGRCSQYDYRAKMREIITRRKLDALLRYPQLGI</sequence>
<protein>
    <submittedName>
        <fullName evidence="3">Uncharacterized protein</fullName>
    </submittedName>
</protein>
<dbReference type="GO" id="GO:0031593">
    <property type="term" value="F:polyubiquitin modification-dependent protein binding"/>
    <property type="evidence" value="ECO:0007669"/>
    <property type="project" value="TreeGrafter"/>
</dbReference>
<dbReference type="EMBL" id="KF147891">
    <property type="protein sequence ID" value="AGS81974.1"/>
    <property type="molecule type" value="Genomic_DNA"/>
</dbReference>
<feature type="domain" description="KTSC and Metallopeptidase-like N-terminal fusion" evidence="2">
    <location>
        <begin position="11"/>
        <end position="74"/>
    </location>
</feature>
<keyword evidence="4" id="KW-1185">Reference proteome</keyword>
<dbReference type="Pfam" id="PF20294">
    <property type="entry name" value="KMPT-N"/>
    <property type="match status" value="1"/>
</dbReference>
<accession>S5VM79</accession>
<dbReference type="PANTHER" id="PTHR21220">
    <property type="entry name" value="DNA-DEPENDENT METALLOPROTEASE SPRTN"/>
    <property type="match status" value="1"/>
</dbReference>
<gene>
    <name evidence="3" type="ORF">PaBG_00090</name>
</gene>
<evidence type="ECO:0000313" key="4">
    <source>
        <dbReference type="Proteomes" id="UP000015545"/>
    </source>
</evidence>
<dbReference type="Proteomes" id="UP000015545">
    <property type="component" value="Segment"/>
</dbReference>
<dbReference type="OrthoDB" id="35574at10239"/>
<evidence type="ECO:0000259" key="1">
    <source>
        <dbReference type="Pfam" id="PF10263"/>
    </source>
</evidence>
<dbReference type="GO" id="GO:0003697">
    <property type="term" value="F:single-stranded DNA binding"/>
    <property type="evidence" value="ECO:0007669"/>
    <property type="project" value="InterPro"/>
</dbReference>
<dbReference type="InterPro" id="IPR044245">
    <property type="entry name" value="Spartan"/>
</dbReference>
<dbReference type="GO" id="GO:0006974">
    <property type="term" value="P:DNA damage response"/>
    <property type="evidence" value="ECO:0007669"/>
    <property type="project" value="InterPro"/>
</dbReference>
<name>S5VM79_9CAUD</name>
<dbReference type="GO" id="GO:0004222">
    <property type="term" value="F:metalloendopeptidase activity"/>
    <property type="evidence" value="ECO:0007669"/>
    <property type="project" value="InterPro"/>
</dbReference>
<evidence type="ECO:0000313" key="3">
    <source>
        <dbReference type="EMBL" id="AGS81974.1"/>
    </source>
</evidence>
<dbReference type="Pfam" id="PF10263">
    <property type="entry name" value="SprT-like"/>
    <property type="match status" value="1"/>
</dbReference>
<dbReference type="RefSeq" id="YP_008433421.1">
    <property type="nucleotide sequence ID" value="NC_022096.1"/>
</dbReference>
<evidence type="ECO:0000259" key="2">
    <source>
        <dbReference type="Pfam" id="PF20294"/>
    </source>
</evidence>
<dbReference type="KEGG" id="vg:16574776"/>